<dbReference type="SUPFAM" id="SSF55550">
    <property type="entry name" value="SH2 domain"/>
    <property type="match status" value="1"/>
</dbReference>
<accession>A0AAD7T084</accession>
<dbReference type="InterPro" id="IPR036860">
    <property type="entry name" value="SH2_dom_sf"/>
</dbReference>
<reference evidence="2" key="1">
    <citation type="journal article" date="2023" name="Science">
        <title>Genome structures resolve the early diversification of teleost fishes.</title>
        <authorList>
            <person name="Parey E."/>
            <person name="Louis A."/>
            <person name="Montfort J."/>
            <person name="Bouchez O."/>
            <person name="Roques C."/>
            <person name="Iampietro C."/>
            <person name="Lluch J."/>
            <person name="Castinel A."/>
            <person name="Donnadieu C."/>
            <person name="Desvignes T."/>
            <person name="Floi Bucao C."/>
            <person name="Jouanno E."/>
            <person name="Wen M."/>
            <person name="Mejri S."/>
            <person name="Dirks R."/>
            <person name="Jansen H."/>
            <person name="Henkel C."/>
            <person name="Chen W.J."/>
            <person name="Zahm M."/>
            <person name="Cabau C."/>
            <person name="Klopp C."/>
            <person name="Thompson A.W."/>
            <person name="Robinson-Rechavi M."/>
            <person name="Braasch I."/>
            <person name="Lecointre G."/>
            <person name="Bobe J."/>
            <person name="Postlethwait J.H."/>
            <person name="Berthelot C."/>
            <person name="Roest Crollius H."/>
            <person name="Guiguen Y."/>
        </authorList>
    </citation>
    <scope>NUCLEOTIDE SEQUENCE</scope>
    <source>
        <strain evidence="2">NC1722</strain>
    </source>
</reference>
<dbReference type="EMBL" id="JAINUG010000020">
    <property type="protein sequence ID" value="KAJ8412006.1"/>
    <property type="molecule type" value="Genomic_DNA"/>
</dbReference>
<dbReference type="Gene3D" id="3.30.505.10">
    <property type="entry name" value="SH2 domain"/>
    <property type="match status" value="1"/>
</dbReference>
<evidence type="ECO:0000256" key="1">
    <source>
        <dbReference type="SAM" id="MobiDB-lite"/>
    </source>
</evidence>
<gene>
    <name evidence="2" type="ORF">AAFF_G00142730</name>
</gene>
<dbReference type="Proteomes" id="UP001221898">
    <property type="component" value="Unassembled WGS sequence"/>
</dbReference>
<dbReference type="GO" id="GO:0004725">
    <property type="term" value="F:protein tyrosine phosphatase activity"/>
    <property type="evidence" value="ECO:0007669"/>
    <property type="project" value="TreeGrafter"/>
</dbReference>
<organism evidence="2 3">
    <name type="scientific">Aldrovandia affinis</name>
    <dbReference type="NCBI Taxonomy" id="143900"/>
    <lineage>
        <taxon>Eukaryota</taxon>
        <taxon>Metazoa</taxon>
        <taxon>Chordata</taxon>
        <taxon>Craniata</taxon>
        <taxon>Vertebrata</taxon>
        <taxon>Euteleostomi</taxon>
        <taxon>Actinopterygii</taxon>
        <taxon>Neopterygii</taxon>
        <taxon>Teleostei</taxon>
        <taxon>Notacanthiformes</taxon>
        <taxon>Halosauridae</taxon>
        <taxon>Aldrovandia</taxon>
    </lineage>
</organism>
<dbReference type="AlphaFoldDB" id="A0AAD7T084"/>
<dbReference type="GO" id="GO:0005925">
    <property type="term" value="C:focal adhesion"/>
    <property type="evidence" value="ECO:0007669"/>
    <property type="project" value="TreeGrafter"/>
</dbReference>
<keyword evidence="3" id="KW-1185">Reference proteome</keyword>
<sequence>MNHPPYTLSVAVAVLKDREPGAFLIRDSNSFHGAYGLALKVATLLASSCRGALVYHHSITPISLPCALHIPDKDGDKQRKGSKRRELKEENPDHSTLWWLILIQEVRLTMRWRETPS</sequence>
<feature type="region of interest" description="Disordered" evidence="1">
    <location>
        <begin position="72"/>
        <end position="92"/>
    </location>
</feature>
<dbReference type="InterPro" id="IPR051484">
    <property type="entry name" value="Tensin_PTEN_phosphatase"/>
</dbReference>
<proteinExistence type="predicted"/>
<evidence type="ECO:0008006" key="4">
    <source>
        <dbReference type="Google" id="ProtNLM"/>
    </source>
</evidence>
<dbReference type="PANTHER" id="PTHR45734">
    <property type="entry name" value="TENSIN"/>
    <property type="match status" value="1"/>
</dbReference>
<dbReference type="PANTHER" id="PTHR45734:SF1">
    <property type="entry name" value="TENSIN-2"/>
    <property type="match status" value="1"/>
</dbReference>
<evidence type="ECO:0000313" key="2">
    <source>
        <dbReference type="EMBL" id="KAJ8412006.1"/>
    </source>
</evidence>
<name>A0AAD7T084_9TELE</name>
<protein>
    <recommendedName>
        <fullName evidence="4">SH2 domain-containing protein</fullName>
    </recommendedName>
</protein>
<evidence type="ECO:0000313" key="3">
    <source>
        <dbReference type="Proteomes" id="UP001221898"/>
    </source>
</evidence>
<comment type="caution">
    <text evidence="2">The sequence shown here is derived from an EMBL/GenBank/DDBJ whole genome shotgun (WGS) entry which is preliminary data.</text>
</comment>